<sequence>MEKRLSSTRTIRKEVPGAQQVKFATEFKLVIPNELKLYNSEMKELYISKNLNIELPKSVGKTIHDILNKYLESKLQNLNDENQNNADFTELEREDTGIKQLSSVEMTFYVEVTRAIQTYFNYLLPRCLLVEDENSVEPPDGIGKNEYDQAYGLEHLMRLFEVLPNYLVNTLRMNQNNSDKVANHMNEFLDWLSKSIDQFK</sequence>
<accession>A0A0C2N1F6</accession>
<dbReference type="AlphaFoldDB" id="A0A0C2N1F6"/>
<dbReference type="PROSITE" id="PS51640">
    <property type="entry name" value="MRG"/>
    <property type="match status" value="1"/>
</dbReference>
<dbReference type="InterPro" id="IPR008676">
    <property type="entry name" value="MRG"/>
</dbReference>
<reference evidence="7 8" key="1">
    <citation type="journal article" date="2014" name="Genome Biol. Evol.">
        <title>The genome of the myxosporean Thelohanellus kitauei shows adaptations to nutrient acquisition within its fish host.</title>
        <authorList>
            <person name="Yang Y."/>
            <person name="Xiong J."/>
            <person name="Zhou Z."/>
            <person name="Huo F."/>
            <person name="Miao W."/>
            <person name="Ran C."/>
            <person name="Liu Y."/>
            <person name="Zhang J."/>
            <person name="Feng J."/>
            <person name="Wang M."/>
            <person name="Wang M."/>
            <person name="Wang L."/>
            <person name="Yao B."/>
        </authorList>
    </citation>
    <scope>NUCLEOTIDE SEQUENCE [LARGE SCALE GENOMIC DNA]</scope>
    <source>
        <strain evidence="7">Wuqing</strain>
    </source>
</reference>
<feature type="domain" description="MRG" evidence="6">
    <location>
        <begin position="15"/>
        <end position="198"/>
    </location>
</feature>
<evidence type="ECO:0000313" key="7">
    <source>
        <dbReference type="EMBL" id="KII70180.1"/>
    </source>
</evidence>
<evidence type="ECO:0000259" key="6">
    <source>
        <dbReference type="Pfam" id="PF05712"/>
    </source>
</evidence>
<dbReference type="PANTHER" id="PTHR10880:SF15">
    <property type="entry name" value="MSL COMPLEX SUBUNIT 3"/>
    <property type="match status" value="1"/>
</dbReference>
<evidence type="ECO:0000256" key="2">
    <source>
        <dbReference type="ARBA" id="ARBA00022853"/>
    </source>
</evidence>
<dbReference type="OrthoDB" id="124855at2759"/>
<evidence type="ECO:0000256" key="5">
    <source>
        <dbReference type="ARBA" id="ARBA00023242"/>
    </source>
</evidence>
<comment type="caution">
    <text evidence="7">The sequence shown here is derived from an EMBL/GenBank/DDBJ whole genome shotgun (WGS) entry which is preliminary data.</text>
</comment>
<dbReference type="EMBL" id="JWZT01002159">
    <property type="protein sequence ID" value="KII70180.1"/>
    <property type="molecule type" value="Genomic_DNA"/>
</dbReference>
<keyword evidence="8" id="KW-1185">Reference proteome</keyword>
<evidence type="ECO:0000256" key="4">
    <source>
        <dbReference type="ARBA" id="ARBA00023163"/>
    </source>
</evidence>
<dbReference type="PANTHER" id="PTHR10880">
    <property type="entry name" value="MORTALITY FACTOR 4-LIKE PROTEIN"/>
    <property type="match status" value="1"/>
</dbReference>
<gene>
    <name evidence="7" type="ORF">RF11_01634</name>
</gene>
<dbReference type="Pfam" id="PF05712">
    <property type="entry name" value="MRG"/>
    <property type="match status" value="1"/>
</dbReference>
<proteinExistence type="predicted"/>
<keyword evidence="2" id="KW-0156">Chromatin regulator</keyword>
<protein>
    <submittedName>
        <fullName evidence="7">Chromatin modification-related protein eaf3</fullName>
    </submittedName>
</protein>
<dbReference type="Proteomes" id="UP000031668">
    <property type="component" value="Unassembled WGS sequence"/>
</dbReference>
<evidence type="ECO:0000256" key="1">
    <source>
        <dbReference type="ARBA" id="ARBA00004123"/>
    </source>
</evidence>
<dbReference type="GO" id="GO:0006355">
    <property type="term" value="P:regulation of DNA-templated transcription"/>
    <property type="evidence" value="ECO:0007669"/>
    <property type="project" value="InterPro"/>
</dbReference>
<keyword evidence="4" id="KW-0804">Transcription</keyword>
<dbReference type="GO" id="GO:0000123">
    <property type="term" value="C:histone acetyltransferase complex"/>
    <property type="evidence" value="ECO:0007669"/>
    <property type="project" value="TreeGrafter"/>
</dbReference>
<evidence type="ECO:0000256" key="3">
    <source>
        <dbReference type="ARBA" id="ARBA00023015"/>
    </source>
</evidence>
<dbReference type="GO" id="GO:0006325">
    <property type="term" value="P:chromatin organization"/>
    <property type="evidence" value="ECO:0007669"/>
    <property type="project" value="UniProtKB-KW"/>
</dbReference>
<dbReference type="Gene3D" id="1.10.274.30">
    <property type="entry name" value="MRG domain"/>
    <property type="match status" value="1"/>
</dbReference>
<dbReference type="InterPro" id="IPR026541">
    <property type="entry name" value="MRG_dom"/>
</dbReference>
<dbReference type="GO" id="GO:0005634">
    <property type="term" value="C:nucleus"/>
    <property type="evidence" value="ECO:0007669"/>
    <property type="project" value="UniProtKB-SubCell"/>
</dbReference>
<keyword evidence="3" id="KW-0805">Transcription regulation</keyword>
<evidence type="ECO:0000313" key="8">
    <source>
        <dbReference type="Proteomes" id="UP000031668"/>
    </source>
</evidence>
<keyword evidence="5" id="KW-0539">Nucleus</keyword>
<organism evidence="7 8">
    <name type="scientific">Thelohanellus kitauei</name>
    <name type="common">Myxosporean</name>
    <dbReference type="NCBI Taxonomy" id="669202"/>
    <lineage>
        <taxon>Eukaryota</taxon>
        <taxon>Metazoa</taxon>
        <taxon>Cnidaria</taxon>
        <taxon>Myxozoa</taxon>
        <taxon>Myxosporea</taxon>
        <taxon>Bivalvulida</taxon>
        <taxon>Platysporina</taxon>
        <taxon>Myxobolidae</taxon>
        <taxon>Thelohanellus</taxon>
    </lineage>
</organism>
<comment type="subcellular location">
    <subcellularLocation>
        <location evidence="1">Nucleus</location>
    </subcellularLocation>
</comment>
<name>A0A0C2N1F6_THEKT</name>
<dbReference type="InterPro" id="IPR038217">
    <property type="entry name" value="MRG_C_sf"/>
</dbReference>